<evidence type="ECO:0000313" key="2">
    <source>
        <dbReference type="Proteomes" id="UP001233999"/>
    </source>
</evidence>
<protein>
    <submittedName>
        <fullName evidence="1">Uncharacterized protein</fullName>
    </submittedName>
</protein>
<gene>
    <name evidence="1" type="ORF">L9F63_006415</name>
</gene>
<feature type="non-terminal residue" evidence="1">
    <location>
        <position position="1"/>
    </location>
</feature>
<evidence type="ECO:0000313" key="1">
    <source>
        <dbReference type="EMBL" id="KAJ9576978.1"/>
    </source>
</evidence>
<organism evidence="1 2">
    <name type="scientific">Diploptera punctata</name>
    <name type="common">Pacific beetle cockroach</name>
    <dbReference type="NCBI Taxonomy" id="6984"/>
    <lineage>
        <taxon>Eukaryota</taxon>
        <taxon>Metazoa</taxon>
        <taxon>Ecdysozoa</taxon>
        <taxon>Arthropoda</taxon>
        <taxon>Hexapoda</taxon>
        <taxon>Insecta</taxon>
        <taxon>Pterygota</taxon>
        <taxon>Neoptera</taxon>
        <taxon>Polyneoptera</taxon>
        <taxon>Dictyoptera</taxon>
        <taxon>Blattodea</taxon>
        <taxon>Blaberoidea</taxon>
        <taxon>Blaberidae</taxon>
        <taxon>Diplopterinae</taxon>
        <taxon>Diploptera</taxon>
    </lineage>
</organism>
<sequence>VEECDDKSLLLKVYDLAGCERKGEDSLQYVTPTIFLVLIIHYTHAPTNAKWFTLWNHGMQPTIHTIMCIHQQAK</sequence>
<feature type="non-terminal residue" evidence="1">
    <location>
        <position position="74"/>
    </location>
</feature>
<reference evidence="1" key="2">
    <citation type="submission" date="2023-05" db="EMBL/GenBank/DDBJ databases">
        <authorList>
            <person name="Fouks B."/>
        </authorList>
    </citation>
    <scope>NUCLEOTIDE SEQUENCE</scope>
    <source>
        <strain evidence="1">Stay&amp;Tobe</strain>
        <tissue evidence="1">Testes</tissue>
    </source>
</reference>
<dbReference type="AlphaFoldDB" id="A0AAD7ZAK5"/>
<comment type="caution">
    <text evidence="1">The sequence shown here is derived from an EMBL/GenBank/DDBJ whole genome shotgun (WGS) entry which is preliminary data.</text>
</comment>
<keyword evidence="2" id="KW-1185">Reference proteome</keyword>
<proteinExistence type="predicted"/>
<accession>A0AAD7ZAK5</accession>
<dbReference type="EMBL" id="JASPKZ010009381">
    <property type="protein sequence ID" value="KAJ9576978.1"/>
    <property type="molecule type" value="Genomic_DNA"/>
</dbReference>
<name>A0AAD7ZAK5_DIPPU</name>
<dbReference type="Proteomes" id="UP001233999">
    <property type="component" value="Unassembled WGS sequence"/>
</dbReference>
<reference evidence="1" key="1">
    <citation type="journal article" date="2023" name="IScience">
        <title>Live-bearing cockroach genome reveals convergent evolutionary mechanisms linked to viviparity in insects and beyond.</title>
        <authorList>
            <person name="Fouks B."/>
            <person name="Harrison M.C."/>
            <person name="Mikhailova A.A."/>
            <person name="Marchal E."/>
            <person name="English S."/>
            <person name="Carruthers M."/>
            <person name="Jennings E.C."/>
            <person name="Chiamaka E.L."/>
            <person name="Frigard R.A."/>
            <person name="Pippel M."/>
            <person name="Attardo G.M."/>
            <person name="Benoit J.B."/>
            <person name="Bornberg-Bauer E."/>
            <person name="Tobe S.S."/>
        </authorList>
    </citation>
    <scope>NUCLEOTIDE SEQUENCE</scope>
    <source>
        <strain evidence="1">Stay&amp;Tobe</strain>
    </source>
</reference>